<accession>A0A2S1GN03</accession>
<keyword evidence="2" id="KW-1185">Reference proteome</keyword>
<dbReference type="KEGG" id="vg:54991188"/>
<proteinExistence type="predicted"/>
<organism evidence="1 2">
    <name type="scientific">Pseudomonas phage Alpheus</name>
    <dbReference type="NCBI Taxonomy" id="2163983"/>
    <lineage>
        <taxon>Viruses</taxon>
        <taxon>Duplodnaviria</taxon>
        <taxon>Heunggongvirae</taxon>
        <taxon>Uroviricota</taxon>
        <taxon>Caudoviricetes</taxon>
        <taxon>Autographivirales</taxon>
        <taxon>Autosignataviridae</taxon>
        <taxon>Colwellvirinae</taxon>
        <taxon>Nerthusvirus</taxon>
        <taxon>Nerthusvirus alpheus</taxon>
        <taxon>Uliginvirus alpheus</taxon>
    </lineage>
</organism>
<dbReference type="Proteomes" id="UP000246678">
    <property type="component" value="Segment"/>
</dbReference>
<dbReference type="GeneID" id="54991188"/>
<name>A0A2S1GN03_9CAUD</name>
<protein>
    <submittedName>
        <fullName evidence="1">Uncharacterized protein</fullName>
    </submittedName>
</protein>
<evidence type="ECO:0000313" key="2">
    <source>
        <dbReference type="Proteomes" id="UP000246678"/>
    </source>
</evidence>
<dbReference type="EMBL" id="MH113815">
    <property type="protein sequence ID" value="AWD90768.1"/>
    <property type="molecule type" value="Genomic_DNA"/>
</dbReference>
<evidence type="ECO:0000313" key="1">
    <source>
        <dbReference type="EMBL" id="AWD90768.1"/>
    </source>
</evidence>
<sequence>MAQAPVTGEYPRDKDTPALTIPFAKSVKAAPITLANLQDVKHPINITSVSGKTRGATVLLDDDSIYMALGHRAADGWKNIGEGGGSGGEGTVKSVNGVEPDEAGNVELVIPKGTVTSVNGVEPNAEGAVTINVVKTVNGNGPDGDGNINVSNKLELQYVSEATVTITDASDGKFLILNGTDQTLTFGSMTKSIQCAVAGTGAISVTQGAATQFICEGDWAAKIPAGRTANLLNNGNLWVLDRPAAP</sequence>
<reference evidence="2" key="1">
    <citation type="submission" date="2018-03" db="EMBL/GenBank/DDBJ databases">
        <title>Phage therapy in agriculture - a green tech approach to combat plant pathogenic bacteria.</title>
        <authorList>
            <person name="Djurhuus A.M."/>
            <person name="Carstens A.B."/>
            <person name="Hansen L.H."/>
        </authorList>
    </citation>
    <scope>NUCLEOTIDE SEQUENCE [LARGE SCALE GENOMIC DNA]</scope>
</reference>
<dbReference type="RefSeq" id="YP_009800686.1">
    <property type="nucleotide sequence ID" value="NC_047957.1"/>
</dbReference>